<dbReference type="EMBL" id="FUWU01000066">
    <property type="protein sequence ID" value="SKA12601.1"/>
    <property type="molecule type" value="Genomic_DNA"/>
</dbReference>
<evidence type="ECO:0000313" key="1">
    <source>
        <dbReference type="EMBL" id="SKA12601.1"/>
    </source>
</evidence>
<protein>
    <recommendedName>
        <fullName evidence="3">DUF3800 domain-containing protein</fullName>
    </recommendedName>
</protein>
<dbReference type="Proteomes" id="UP000190449">
    <property type="component" value="Unassembled WGS sequence"/>
</dbReference>
<dbReference type="STRING" id="28122.SAMN02745108_02612"/>
<name>A0A1T4RAD7_9BACT</name>
<organism evidence="1 2">
    <name type="scientific">Fibrobacter intestinalis</name>
    <dbReference type="NCBI Taxonomy" id="28122"/>
    <lineage>
        <taxon>Bacteria</taxon>
        <taxon>Pseudomonadati</taxon>
        <taxon>Fibrobacterota</taxon>
        <taxon>Fibrobacteria</taxon>
        <taxon>Fibrobacterales</taxon>
        <taxon>Fibrobacteraceae</taxon>
        <taxon>Fibrobacter</taxon>
    </lineage>
</organism>
<accession>A0A1T4RAD7</accession>
<proteinExistence type="predicted"/>
<evidence type="ECO:0008006" key="3">
    <source>
        <dbReference type="Google" id="ProtNLM"/>
    </source>
</evidence>
<dbReference type="InterPro" id="IPR024524">
    <property type="entry name" value="DUF3800"/>
</dbReference>
<gene>
    <name evidence="1" type="ORF">SAMN02745108_02612</name>
</gene>
<reference evidence="1 2" key="1">
    <citation type="submission" date="2017-02" db="EMBL/GenBank/DDBJ databases">
        <authorList>
            <person name="Peterson S.W."/>
        </authorList>
    </citation>
    <scope>NUCLEOTIDE SEQUENCE [LARGE SCALE GENOMIC DNA]</scope>
    <source>
        <strain evidence="1 2">ATCC 43854</strain>
    </source>
</reference>
<dbReference type="Pfam" id="PF12686">
    <property type="entry name" value="DUF3800"/>
    <property type="match status" value="1"/>
</dbReference>
<sequence length="239" mass="28595">MIEYNFYCDESCHLEHDNSNVMVLGGVWCPKEKRREINERIKNIKIRNNVPVQAELKWTKVSPSKIQVYIDLIQYFFDEKDLHFRGLLIPDKKKLNHQMFNQTHDEWYYKMYFSMLKAMLVPTDTYNIFIDIKDTHSAEKAKNLRDVISNSMYDFSKKIIKQVKPIRSDEVQIMQITDVLTGAFGYNNRTFNVTEKRSAAKRQIIELVQKRSGYTLQKSTLLREDKLNLFVWKYRDDKE</sequence>
<dbReference type="AlphaFoldDB" id="A0A1T4RAD7"/>
<evidence type="ECO:0000313" key="2">
    <source>
        <dbReference type="Proteomes" id="UP000190449"/>
    </source>
</evidence>
<dbReference type="RefSeq" id="WP_078777290.1">
    <property type="nucleotide sequence ID" value="NZ_FUWU01000066.1"/>
</dbReference>